<sequence>APAAQRPLAPGWDTGVRAHAKTESNGCFSRQVEMAHVVLADSSYGMSLQAKVSLVEEGTGVELNVTKSCNIVSKIPMVTFEDTDATYKAGFPYTGKVTGLAV</sequence>
<dbReference type="Proteomes" id="UP000765507">
    <property type="component" value="Unassembled WGS sequence"/>
</dbReference>
<accession>A0A8T1RW81</accession>
<reference evidence="1 2" key="1">
    <citation type="journal article" date="2020" name="G3 (Bethesda)">
        <title>Draft Genome of the Common Snapping Turtle, Chelydra serpentina, a Model for Phenotypic Plasticity in Reptiles.</title>
        <authorList>
            <person name="Das D."/>
            <person name="Singh S.K."/>
            <person name="Bierstedt J."/>
            <person name="Erickson A."/>
            <person name="Galli G.L.J."/>
            <person name="Crossley D.A. 2nd"/>
            <person name="Rhen T."/>
        </authorList>
    </citation>
    <scope>NUCLEOTIDE SEQUENCE [LARGE SCALE GENOMIC DNA]</scope>
    <source>
        <strain evidence="1">KW</strain>
    </source>
</reference>
<organism evidence="1 2">
    <name type="scientific">Chelydra serpentina</name>
    <name type="common">Snapping turtle</name>
    <name type="synonym">Testudo serpentina</name>
    <dbReference type="NCBI Taxonomy" id="8475"/>
    <lineage>
        <taxon>Eukaryota</taxon>
        <taxon>Metazoa</taxon>
        <taxon>Chordata</taxon>
        <taxon>Craniata</taxon>
        <taxon>Vertebrata</taxon>
        <taxon>Euteleostomi</taxon>
        <taxon>Archelosauria</taxon>
        <taxon>Testudinata</taxon>
        <taxon>Testudines</taxon>
        <taxon>Cryptodira</taxon>
        <taxon>Durocryptodira</taxon>
        <taxon>Americhelydia</taxon>
        <taxon>Chelydroidea</taxon>
        <taxon>Chelydridae</taxon>
        <taxon>Chelydra</taxon>
    </lineage>
</organism>
<keyword evidence="2" id="KW-1185">Reference proteome</keyword>
<protein>
    <submittedName>
        <fullName evidence="1">Alpha-2-macroglobulin like 1</fullName>
    </submittedName>
</protein>
<evidence type="ECO:0000313" key="1">
    <source>
        <dbReference type="EMBL" id="KAG6920574.1"/>
    </source>
</evidence>
<dbReference type="EMBL" id="JAHGAV010005485">
    <property type="protein sequence ID" value="KAG6920574.1"/>
    <property type="molecule type" value="Genomic_DNA"/>
</dbReference>
<comment type="caution">
    <text evidence="1">The sequence shown here is derived from an EMBL/GenBank/DDBJ whole genome shotgun (WGS) entry which is preliminary data.</text>
</comment>
<dbReference type="AlphaFoldDB" id="A0A8T1RW81"/>
<gene>
    <name evidence="1" type="ORF">G0U57_016749</name>
</gene>
<feature type="non-terminal residue" evidence="1">
    <location>
        <position position="1"/>
    </location>
</feature>
<name>A0A8T1RW81_CHESE</name>
<proteinExistence type="predicted"/>
<evidence type="ECO:0000313" key="2">
    <source>
        <dbReference type="Proteomes" id="UP000765507"/>
    </source>
</evidence>